<keyword evidence="3" id="KW-1185">Reference proteome</keyword>
<sequence>MEVECKAEVQVYTDGSVIEGRVGAAAVLYRGDKPVRSARHHLGNQTDYGIYKAEMVAQVLGLRLLQGETGVRSASIAVDSRSTLEALEHTTTGTGEYLLEMIRRECAAAIRRTHHRLELGFRWVPGHEGVEGNERVDEEAKAA</sequence>
<feature type="non-terminal residue" evidence="2">
    <location>
        <position position="143"/>
    </location>
</feature>
<dbReference type="OrthoDB" id="3265515at2759"/>
<dbReference type="STRING" id="230819.A0A5C3KEN3"/>
<evidence type="ECO:0000259" key="1">
    <source>
        <dbReference type="PROSITE" id="PS50879"/>
    </source>
</evidence>
<evidence type="ECO:0000313" key="3">
    <source>
        <dbReference type="Proteomes" id="UP000307440"/>
    </source>
</evidence>
<dbReference type="AlphaFoldDB" id="A0A5C3KEN3"/>
<dbReference type="CDD" id="cd09276">
    <property type="entry name" value="Rnase_HI_RT_non_LTR"/>
    <property type="match status" value="1"/>
</dbReference>
<proteinExistence type="predicted"/>
<protein>
    <submittedName>
        <fullName evidence="2">Ribonuclease H-like protein</fullName>
    </submittedName>
</protein>
<dbReference type="GO" id="GO:0004523">
    <property type="term" value="F:RNA-DNA hybrid ribonuclease activity"/>
    <property type="evidence" value="ECO:0007669"/>
    <property type="project" value="InterPro"/>
</dbReference>
<organism evidence="2 3">
    <name type="scientific">Coprinopsis marcescibilis</name>
    <name type="common">Agaric fungus</name>
    <name type="synonym">Psathyrella marcescibilis</name>
    <dbReference type="NCBI Taxonomy" id="230819"/>
    <lineage>
        <taxon>Eukaryota</taxon>
        <taxon>Fungi</taxon>
        <taxon>Dikarya</taxon>
        <taxon>Basidiomycota</taxon>
        <taxon>Agaricomycotina</taxon>
        <taxon>Agaricomycetes</taxon>
        <taxon>Agaricomycetidae</taxon>
        <taxon>Agaricales</taxon>
        <taxon>Agaricineae</taxon>
        <taxon>Psathyrellaceae</taxon>
        <taxon>Coprinopsis</taxon>
    </lineage>
</organism>
<evidence type="ECO:0000313" key="2">
    <source>
        <dbReference type="EMBL" id="TFK18546.1"/>
    </source>
</evidence>
<dbReference type="InterPro" id="IPR036397">
    <property type="entry name" value="RNaseH_sf"/>
</dbReference>
<dbReference type="Pfam" id="PF00075">
    <property type="entry name" value="RNase_H"/>
    <property type="match status" value="1"/>
</dbReference>
<dbReference type="GO" id="GO:0003676">
    <property type="term" value="F:nucleic acid binding"/>
    <property type="evidence" value="ECO:0007669"/>
    <property type="project" value="InterPro"/>
</dbReference>
<accession>A0A5C3KEN3</accession>
<name>A0A5C3KEN3_COPMA</name>
<dbReference type="PROSITE" id="PS50879">
    <property type="entry name" value="RNASE_H_1"/>
    <property type="match status" value="1"/>
</dbReference>
<dbReference type="SUPFAM" id="SSF53098">
    <property type="entry name" value="Ribonuclease H-like"/>
    <property type="match status" value="1"/>
</dbReference>
<gene>
    <name evidence="2" type="ORF">FA15DRAFT_603135</name>
</gene>
<dbReference type="Proteomes" id="UP000307440">
    <property type="component" value="Unassembled WGS sequence"/>
</dbReference>
<feature type="domain" description="RNase H type-1" evidence="1">
    <location>
        <begin position="5"/>
        <end position="143"/>
    </location>
</feature>
<reference evidence="2 3" key="1">
    <citation type="journal article" date="2019" name="Nat. Ecol. Evol.">
        <title>Megaphylogeny resolves global patterns of mushroom evolution.</title>
        <authorList>
            <person name="Varga T."/>
            <person name="Krizsan K."/>
            <person name="Foldi C."/>
            <person name="Dima B."/>
            <person name="Sanchez-Garcia M."/>
            <person name="Sanchez-Ramirez S."/>
            <person name="Szollosi G.J."/>
            <person name="Szarkandi J.G."/>
            <person name="Papp V."/>
            <person name="Albert L."/>
            <person name="Andreopoulos W."/>
            <person name="Angelini C."/>
            <person name="Antonin V."/>
            <person name="Barry K.W."/>
            <person name="Bougher N.L."/>
            <person name="Buchanan P."/>
            <person name="Buyck B."/>
            <person name="Bense V."/>
            <person name="Catcheside P."/>
            <person name="Chovatia M."/>
            <person name="Cooper J."/>
            <person name="Damon W."/>
            <person name="Desjardin D."/>
            <person name="Finy P."/>
            <person name="Geml J."/>
            <person name="Haridas S."/>
            <person name="Hughes K."/>
            <person name="Justo A."/>
            <person name="Karasinski D."/>
            <person name="Kautmanova I."/>
            <person name="Kiss B."/>
            <person name="Kocsube S."/>
            <person name="Kotiranta H."/>
            <person name="LaButti K.M."/>
            <person name="Lechner B.E."/>
            <person name="Liimatainen K."/>
            <person name="Lipzen A."/>
            <person name="Lukacs Z."/>
            <person name="Mihaltcheva S."/>
            <person name="Morgado L.N."/>
            <person name="Niskanen T."/>
            <person name="Noordeloos M.E."/>
            <person name="Ohm R.A."/>
            <person name="Ortiz-Santana B."/>
            <person name="Ovrebo C."/>
            <person name="Racz N."/>
            <person name="Riley R."/>
            <person name="Savchenko A."/>
            <person name="Shiryaev A."/>
            <person name="Soop K."/>
            <person name="Spirin V."/>
            <person name="Szebenyi C."/>
            <person name="Tomsovsky M."/>
            <person name="Tulloss R.E."/>
            <person name="Uehling J."/>
            <person name="Grigoriev I.V."/>
            <person name="Vagvolgyi C."/>
            <person name="Papp T."/>
            <person name="Martin F.M."/>
            <person name="Miettinen O."/>
            <person name="Hibbett D.S."/>
            <person name="Nagy L.G."/>
        </authorList>
    </citation>
    <scope>NUCLEOTIDE SEQUENCE [LARGE SCALE GENOMIC DNA]</scope>
    <source>
        <strain evidence="2 3">CBS 121175</strain>
    </source>
</reference>
<dbReference type="InterPro" id="IPR012337">
    <property type="entry name" value="RNaseH-like_sf"/>
</dbReference>
<dbReference type="EMBL" id="ML210393">
    <property type="protein sequence ID" value="TFK18546.1"/>
    <property type="molecule type" value="Genomic_DNA"/>
</dbReference>
<dbReference type="InterPro" id="IPR002156">
    <property type="entry name" value="RNaseH_domain"/>
</dbReference>
<dbReference type="Gene3D" id="3.30.420.10">
    <property type="entry name" value="Ribonuclease H-like superfamily/Ribonuclease H"/>
    <property type="match status" value="1"/>
</dbReference>